<evidence type="ECO:0008006" key="3">
    <source>
        <dbReference type="Google" id="ProtNLM"/>
    </source>
</evidence>
<dbReference type="EMBL" id="PKOZ01000003">
    <property type="protein sequence ID" value="PQD95861.1"/>
    <property type="molecule type" value="Genomic_DNA"/>
</dbReference>
<dbReference type="Proteomes" id="UP000239663">
    <property type="component" value="Unassembled WGS sequence"/>
</dbReference>
<dbReference type="AlphaFoldDB" id="A0A2S7N199"/>
<accession>A0A2S7N199</accession>
<gene>
    <name evidence="1" type="ORF">CYL18_08215</name>
</gene>
<protein>
    <recommendedName>
        <fullName evidence="3">Flagellar protein FlbD</fullName>
    </recommendedName>
</protein>
<organism evidence="1 2">
    <name type="scientific">Pradoshia eiseniae</name>
    <dbReference type="NCBI Taxonomy" id="2064768"/>
    <lineage>
        <taxon>Bacteria</taxon>
        <taxon>Bacillati</taxon>
        <taxon>Bacillota</taxon>
        <taxon>Bacilli</taxon>
        <taxon>Bacillales</taxon>
        <taxon>Bacillaceae</taxon>
        <taxon>Pradoshia</taxon>
    </lineage>
</organism>
<evidence type="ECO:0000313" key="2">
    <source>
        <dbReference type="Proteomes" id="UP000239663"/>
    </source>
</evidence>
<dbReference type="InterPro" id="IPR009384">
    <property type="entry name" value="SwrD-like"/>
</dbReference>
<proteinExistence type="predicted"/>
<name>A0A2S7N199_9BACI</name>
<dbReference type="OrthoDB" id="9799862at2"/>
<reference evidence="1 2" key="1">
    <citation type="submission" date="2017-12" db="EMBL/GenBank/DDBJ databases">
        <title>Taxonomic description and draft genome of Pradoshia cofamensis Gen. nov., sp. nov., a thermotolerant bacillale isolated from anterior gut of earthworm Eisenia fetida.</title>
        <authorList>
            <person name="Saha T."/>
            <person name="Chakraborty R."/>
        </authorList>
    </citation>
    <scope>NUCLEOTIDE SEQUENCE [LARGE SCALE GENOMIC DNA]</scope>
    <source>
        <strain evidence="1 2">EAG3</strain>
    </source>
</reference>
<dbReference type="PANTHER" id="PTHR39185">
    <property type="entry name" value="SWARMING MOTILITY PROTEIN SWRD"/>
    <property type="match status" value="1"/>
</dbReference>
<dbReference type="PANTHER" id="PTHR39185:SF1">
    <property type="entry name" value="SWARMING MOTILITY PROTEIN SWRD"/>
    <property type="match status" value="1"/>
</dbReference>
<keyword evidence="2" id="KW-1185">Reference proteome</keyword>
<sequence>MIKVRRLNGKEYYLNALYIETIETNPDTTLTLTNGKKVVIADEEQAIIRSVMDFYREVNLLKVPTMLKEGANLEE</sequence>
<dbReference type="RefSeq" id="WP_104849005.1">
    <property type="nucleotide sequence ID" value="NZ_PKOZ01000003.1"/>
</dbReference>
<dbReference type="Pfam" id="PF06289">
    <property type="entry name" value="FlbD"/>
    <property type="match status" value="1"/>
</dbReference>
<evidence type="ECO:0000313" key="1">
    <source>
        <dbReference type="EMBL" id="PQD95861.1"/>
    </source>
</evidence>
<comment type="caution">
    <text evidence="1">The sequence shown here is derived from an EMBL/GenBank/DDBJ whole genome shotgun (WGS) entry which is preliminary data.</text>
</comment>